<gene>
    <name evidence="2" type="ORF">MFU01_46130</name>
    <name evidence="3" type="ORF">SAMN05443572_109230</name>
</gene>
<dbReference type="RefSeq" id="WP_074957527.1">
    <property type="nucleotide sequence ID" value="NZ_BJXR01000034.1"/>
</dbReference>
<dbReference type="EMBL" id="BJXR01000034">
    <property type="protein sequence ID" value="GEN09576.1"/>
    <property type="molecule type" value="Genomic_DNA"/>
</dbReference>
<feature type="domain" description="VWFA" evidence="1">
    <location>
        <begin position="14"/>
        <end position="200"/>
    </location>
</feature>
<evidence type="ECO:0000259" key="1">
    <source>
        <dbReference type="PROSITE" id="PS50234"/>
    </source>
</evidence>
<evidence type="ECO:0000313" key="3">
    <source>
        <dbReference type="EMBL" id="SEU33082.1"/>
    </source>
</evidence>
<dbReference type="SUPFAM" id="SSF53300">
    <property type="entry name" value="vWA-like"/>
    <property type="match status" value="1"/>
</dbReference>
<dbReference type="EMBL" id="FOIB01000009">
    <property type="protein sequence ID" value="SEU33082.1"/>
    <property type="molecule type" value="Genomic_DNA"/>
</dbReference>
<name>A0A511T5Y0_MYXFU</name>
<dbReference type="Proteomes" id="UP000321514">
    <property type="component" value="Unassembled WGS sequence"/>
</dbReference>
<dbReference type="OrthoDB" id="7605323at2"/>
<dbReference type="STRING" id="1334629.MFUL124B02_17945"/>
<comment type="caution">
    <text evidence="2">The sequence shown here is derived from an EMBL/GenBank/DDBJ whole genome shotgun (WGS) entry which is preliminary data.</text>
</comment>
<sequence>MAYSSEISRTQPACILLLIDQSGSMDDPFGGQGGTRKKAEGVADVTNRLVQNLVVRCAREEGIRDYFHLGVLGYGEKVGSAFSGALAGRGLVPISEVGHAPARLEERTREREDGMGGLVREKVRFPIWVEPHAHGPTPMCEVLLRARELVTAWMREHPESFPPIVVNISDGEPTDGDPAEAAAALRSVRGEDGAVLLLNVHLSSNPAVPIQFPDSETNLPDAHARRLFALSSPLTQGMLAAARDEGHAVREGARGFVFNADILSLIKFLNIGTRPSNLR</sequence>
<dbReference type="Gene3D" id="3.40.50.410">
    <property type="entry name" value="von Willebrand factor, type A domain"/>
    <property type="match status" value="1"/>
</dbReference>
<accession>A0A511T5Y0</accession>
<keyword evidence="4" id="KW-1185">Reference proteome</keyword>
<reference evidence="2 5" key="2">
    <citation type="submission" date="2019-07" db="EMBL/GenBank/DDBJ databases">
        <title>Whole genome shotgun sequence of Myxococcus fulvus NBRC 100333.</title>
        <authorList>
            <person name="Hosoyama A."/>
            <person name="Uohara A."/>
            <person name="Ohji S."/>
            <person name="Ichikawa N."/>
        </authorList>
    </citation>
    <scope>NUCLEOTIDE SEQUENCE [LARGE SCALE GENOMIC DNA]</scope>
    <source>
        <strain evidence="2 5">NBRC 100333</strain>
    </source>
</reference>
<dbReference type="AlphaFoldDB" id="A0A511T5Y0"/>
<reference evidence="3 4" key="1">
    <citation type="submission" date="2016-10" db="EMBL/GenBank/DDBJ databases">
        <authorList>
            <person name="Varghese N."/>
            <person name="Submissions S."/>
        </authorList>
    </citation>
    <scope>NUCLEOTIDE SEQUENCE [LARGE SCALE GENOMIC DNA]</scope>
    <source>
        <strain evidence="3 4">DSM 16525</strain>
    </source>
</reference>
<dbReference type="Proteomes" id="UP000183760">
    <property type="component" value="Unassembled WGS sequence"/>
</dbReference>
<dbReference type="InterPro" id="IPR036465">
    <property type="entry name" value="vWFA_dom_sf"/>
</dbReference>
<protein>
    <recommendedName>
        <fullName evidence="1">VWFA domain-containing protein</fullName>
    </recommendedName>
</protein>
<evidence type="ECO:0000313" key="5">
    <source>
        <dbReference type="Proteomes" id="UP000321514"/>
    </source>
</evidence>
<organism evidence="2 5">
    <name type="scientific">Myxococcus fulvus</name>
    <dbReference type="NCBI Taxonomy" id="33"/>
    <lineage>
        <taxon>Bacteria</taxon>
        <taxon>Pseudomonadati</taxon>
        <taxon>Myxococcota</taxon>
        <taxon>Myxococcia</taxon>
        <taxon>Myxococcales</taxon>
        <taxon>Cystobacterineae</taxon>
        <taxon>Myxococcaceae</taxon>
        <taxon>Myxococcus</taxon>
    </lineage>
</organism>
<proteinExistence type="predicted"/>
<dbReference type="PROSITE" id="PS50234">
    <property type="entry name" value="VWFA"/>
    <property type="match status" value="1"/>
</dbReference>
<evidence type="ECO:0000313" key="4">
    <source>
        <dbReference type="Proteomes" id="UP000183760"/>
    </source>
</evidence>
<evidence type="ECO:0000313" key="2">
    <source>
        <dbReference type="EMBL" id="GEN09576.1"/>
    </source>
</evidence>
<dbReference type="InterPro" id="IPR002035">
    <property type="entry name" value="VWF_A"/>
</dbReference>